<keyword evidence="1" id="KW-0378">Hydrolase</keyword>
<dbReference type="EC" id="3.1.2.20" evidence="5"/>
<dbReference type="PANTHER" id="PTHR43240:SF20">
    <property type="entry name" value="MEDIUM_LONG-CHAIN ACYL-COA THIOESTERASE YIGI"/>
    <property type="match status" value="1"/>
</dbReference>
<dbReference type="Pfam" id="PF03061">
    <property type="entry name" value="4HBT"/>
    <property type="match status" value="1"/>
</dbReference>
<comment type="catalytic activity">
    <reaction evidence="7">
        <text>a medium-chain fatty acyl-CoA + H2O = a medium-chain fatty acid + CoA + H(+)</text>
        <dbReference type="Rhea" id="RHEA:68184"/>
        <dbReference type="ChEBI" id="CHEBI:15377"/>
        <dbReference type="ChEBI" id="CHEBI:15378"/>
        <dbReference type="ChEBI" id="CHEBI:57287"/>
        <dbReference type="ChEBI" id="CHEBI:59558"/>
        <dbReference type="ChEBI" id="CHEBI:90546"/>
    </reaction>
</comment>
<evidence type="ECO:0000256" key="6">
    <source>
        <dbReference type="ARBA" id="ARBA00040062"/>
    </source>
</evidence>
<dbReference type="CDD" id="cd03443">
    <property type="entry name" value="PaaI_thioesterase"/>
    <property type="match status" value="1"/>
</dbReference>
<proteinExistence type="inferred from homology"/>
<dbReference type="PANTHER" id="PTHR43240">
    <property type="entry name" value="1,4-DIHYDROXY-2-NAPHTHOYL-COA THIOESTERASE 1"/>
    <property type="match status" value="1"/>
</dbReference>
<evidence type="ECO:0000313" key="10">
    <source>
        <dbReference type="Proteomes" id="UP000216020"/>
    </source>
</evidence>
<gene>
    <name evidence="9" type="ORF">CAL29_15590</name>
</gene>
<dbReference type="InterPro" id="IPR029069">
    <property type="entry name" value="HotDog_dom_sf"/>
</dbReference>
<dbReference type="SUPFAM" id="SSF54637">
    <property type="entry name" value="Thioesterase/thiol ester dehydrase-isomerase"/>
    <property type="match status" value="1"/>
</dbReference>
<organism evidence="9 10">
    <name type="scientific">Bordetella genomosp. 10</name>
    <dbReference type="NCBI Taxonomy" id="1416804"/>
    <lineage>
        <taxon>Bacteria</taxon>
        <taxon>Pseudomonadati</taxon>
        <taxon>Pseudomonadota</taxon>
        <taxon>Betaproteobacteria</taxon>
        <taxon>Burkholderiales</taxon>
        <taxon>Alcaligenaceae</taxon>
        <taxon>Bordetella</taxon>
    </lineage>
</organism>
<dbReference type="GO" id="GO:0047617">
    <property type="term" value="F:fatty acyl-CoA hydrolase activity"/>
    <property type="evidence" value="ECO:0007669"/>
    <property type="project" value="UniProtKB-EC"/>
</dbReference>
<feature type="domain" description="Thioesterase" evidence="8">
    <location>
        <begin position="56"/>
        <end position="128"/>
    </location>
</feature>
<evidence type="ECO:0000259" key="8">
    <source>
        <dbReference type="Pfam" id="PF03061"/>
    </source>
</evidence>
<keyword evidence="10" id="KW-1185">Reference proteome</keyword>
<evidence type="ECO:0000313" key="9">
    <source>
        <dbReference type="EMBL" id="OZI34881.1"/>
    </source>
</evidence>
<dbReference type="Proteomes" id="UP000216020">
    <property type="component" value="Unassembled WGS sequence"/>
</dbReference>
<name>A0A261SCT2_9BORD</name>
<protein>
    <recommendedName>
        <fullName evidence="6">Medium/long-chain acyl-CoA thioesterase YigI</fullName>
        <ecNumber evidence="5">3.1.2.20</ecNumber>
    </recommendedName>
</protein>
<reference evidence="10" key="1">
    <citation type="submission" date="2017-05" db="EMBL/GenBank/DDBJ databases">
        <title>Complete and WGS of Bordetella genogroups.</title>
        <authorList>
            <person name="Spilker T."/>
            <person name="Lipuma J."/>
        </authorList>
    </citation>
    <scope>NUCLEOTIDE SEQUENCE [LARGE SCALE GENOMIC DNA]</scope>
    <source>
        <strain evidence="10">AU16122</strain>
    </source>
</reference>
<evidence type="ECO:0000256" key="2">
    <source>
        <dbReference type="ARBA" id="ARBA00035880"/>
    </source>
</evidence>
<comment type="caution">
    <text evidence="9">The sequence shown here is derived from an EMBL/GenBank/DDBJ whole genome shotgun (WGS) entry which is preliminary data.</text>
</comment>
<comment type="similarity">
    <text evidence="4">Belongs to the YigI thioesterase family.</text>
</comment>
<dbReference type="NCBIfam" id="TIGR00369">
    <property type="entry name" value="unchar_dom_1"/>
    <property type="match status" value="1"/>
</dbReference>
<evidence type="ECO:0000256" key="7">
    <source>
        <dbReference type="ARBA" id="ARBA00048062"/>
    </source>
</evidence>
<dbReference type="EMBL" id="NEVM01000002">
    <property type="protein sequence ID" value="OZI34881.1"/>
    <property type="molecule type" value="Genomic_DNA"/>
</dbReference>
<dbReference type="InterPro" id="IPR003736">
    <property type="entry name" value="PAAI_dom"/>
</dbReference>
<comment type="catalytic activity">
    <reaction evidence="3">
        <text>a long-chain fatty acyl-CoA + H2O = a long-chain fatty acid + CoA + H(+)</text>
        <dbReference type="Rhea" id="RHEA:67680"/>
        <dbReference type="ChEBI" id="CHEBI:15377"/>
        <dbReference type="ChEBI" id="CHEBI:15378"/>
        <dbReference type="ChEBI" id="CHEBI:57287"/>
        <dbReference type="ChEBI" id="CHEBI:57560"/>
        <dbReference type="ChEBI" id="CHEBI:83139"/>
    </reaction>
</comment>
<dbReference type="RefSeq" id="WP_094853871.1">
    <property type="nucleotide sequence ID" value="NZ_NEVM01000002.1"/>
</dbReference>
<dbReference type="OrthoDB" id="9813158at2"/>
<sequence length="146" mass="15716">MSTASLPTKEDIQARLLRGPYHQWLGIEVLAVAEGEIELSARWREEWVVNPDKRYTHGGILAALVDLTADWALVSKTGRGVPTVDLRVDYHRAALPGDLRAKGKVVKFGSQLSVAEAQVFDNEGKLVASGRGVYSTAAPAPAPAKA</sequence>
<accession>A0A261SCT2</accession>
<evidence type="ECO:0000256" key="5">
    <source>
        <dbReference type="ARBA" id="ARBA00038894"/>
    </source>
</evidence>
<dbReference type="InterPro" id="IPR006683">
    <property type="entry name" value="Thioestr_dom"/>
</dbReference>
<evidence type="ECO:0000256" key="3">
    <source>
        <dbReference type="ARBA" id="ARBA00036002"/>
    </source>
</evidence>
<evidence type="ECO:0000256" key="1">
    <source>
        <dbReference type="ARBA" id="ARBA00022801"/>
    </source>
</evidence>
<dbReference type="AlphaFoldDB" id="A0A261SCT2"/>
<evidence type="ECO:0000256" key="4">
    <source>
        <dbReference type="ARBA" id="ARBA00038381"/>
    </source>
</evidence>
<comment type="catalytic activity">
    <reaction evidence="2">
        <text>a fatty acyl-CoA + H2O = a fatty acid + CoA + H(+)</text>
        <dbReference type="Rhea" id="RHEA:16781"/>
        <dbReference type="ChEBI" id="CHEBI:15377"/>
        <dbReference type="ChEBI" id="CHEBI:15378"/>
        <dbReference type="ChEBI" id="CHEBI:28868"/>
        <dbReference type="ChEBI" id="CHEBI:57287"/>
        <dbReference type="ChEBI" id="CHEBI:77636"/>
        <dbReference type="EC" id="3.1.2.20"/>
    </reaction>
</comment>
<dbReference type="Gene3D" id="3.10.129.10">
    <property type="entry name" value="Hotdog Thioesterase"/>
    <property type="match status" value="1"/>
</dbReference>